<keyword evidence="3" id="KW-0106">Calcium</keyword>
<dbReference type="PROSITE" id="PS00330">
    <property type="entry name" value="HEMOLYSIN_CALCIUM"/>
    <property type="match status" value="21"/>
</dbReference>
<dbReference type="InterPro" id="IPR010566">
    <property type="entry name" value="Haemolys_ca-bd"/>
</dbReference>
<feature type="domain" description="Haemolysin-type calcium binding-related" evidence="4">
    <location>
        <begin position="311"/>
        <end position="359"/>
    </location>
</feature>
<dbReference type="InterPro" id="IPR050557">
    <property type="entry name" value="RTX_toxin/Mannuronan_C5-epim"/>
</dbReference>
<proteinExistence type="predicted"/>
<gene>
    <name evidence="5" type="ORF">U5817_01145</name>
</gene>
<dbReference type="InterPro" id="IPR001343">
    <property type="entry name" value="Hemolysn_Ca-bd"/>
</dbReference>
<keyword evidence="2" id="KW-0964">Secreted</keyword>
<dbReference type="PANTHER" id="PTHR38340:SF1">
    <property type="entry name" value="S-LAYER PROTEIN"/>
    <property type="match status" value="1"/>
</dbReference>
<name>A0ABZ1ALD6_AROEV</name>
<dbReference type="RefSeq" id="WP_407279436.1">
    <property type="nucleotide sequence ID" value="NZ_CP141259.1"/>
</dbReference>
<comment type="subcellular location">
    <subcellularLocation>
        <location evidence="1">Secreted</location>
    </subcellularLocation>
</comment>
<evidence type="ECO:0000259" key="4">
    <source>
        <dbReference type="Pfam" id="PF06594"/>
    </source>
</evidence>
<dbReference type="SUPFAM" id="SSF51120">
    <property type="entry name" value="beta-Roll"/>
    <property type="match status" value="12"/>
</dbReference>
<dbReference type="InterPro" id="IPR011049">
    <property type="entry name" value="Serralysin-like_metalloprot_C"/>
</dbReference>
<dbReference type="EMBL" id="CP141259">
    <property type="protein sequence ID" value="WRL46680.1"/>
    <property type="molecule type" value="Genomic_DNA"/>
</dbReference>
<feature type="domain" description="Haemolysin-type calcium binding-related" evidence="4">
    <location>
        <begin position="538"/>
        <end position="586"/>
    </location>
</feature>
<evidence type="ECO:0000256" key="1">
    <source>
        <dbReference type="ARBA" id="ARBA00004613"/>
    </source>
</evidence>
<feature type="domain" description="Haemolysin-type calcium binding-related" evidence="4">
    <location>
        <begin position="1004"/>
        <end position="1052"/>
    </location>
</feature>
<dbReference type="Pfam" id="PF06594">
    <property type="entry name" value="HCBP_related"/>
    <property type="match status" value="7"/>
</dbReference>
<dbReference type="PRINTS" id="PR00313">
    <property type="entry name" value="CABNDNGRPT"/>
</dbReference>
<keyword evidence="6" id="KW-1185">Reference proteome</keyword>
<protein>
    <submittedName>
        <fullName evidence="5">Calcium-binding protein</fullName>
    </submittedName>
</protein>
<dbReference type="InterPro" id="IPR018511">
    <property type="entry name" value="Hemolysin-typ_Ca-bd_CS"/>
</dbReference>
<reference evidence="5 6" key="1">
    <citation type="submission" date="2023-12" db="EMBL/GenBank/DDBJ databases">
        <title>A. evansii MAY27, complete genome.</title>
        <authorList>
            <person name="Wang Y."/>
        </authorList>
    </citation>
    <scope>NUCLEOTIDE SEQUENCE [LARGE SCALE GENOMIC DNA]</scope>
    <source>
        <strain evidence="5 6">MAY27</strain>
    </source>
</reference>
<dbReference type="PANTHER" id="PTHR38340">
    <property type="entry name" value="S-LAYER PROTEIN"/>
    <property type="match status" value="1"/>
</dbReference>
<evidence type="ECO:0000313" key="6">
    <source>
        <dbReference type="Proteomes" id="UP001626593"/>
    </source>
</evidence>
<dbReference type="Pfam" id="PF00353">
    <property type="entry name" value="HemolysinCabind"/>
    <property type="match status" value="23"/>
</dbReference>
<evidence type="ECO:0000256" key="3">
    <source>
        <dbReference type="ARBA" id="ARBA00022837"/>
    </source>
</evidence>
<feature type="domain" description="Haemolysin-type calcium binding-related" evidence="4">
    <location>
        <begin position="1231"/>
        <end position="1279"/>
    </location>
</feature>
<feature type="domain" description="Haemolysin-type calcium binding-related" evidence="4">
    <location>
        <begin position="84"/>
        <end position="132"/>
    </location>
</feature>
<organism evidence="5 6">
    <name type="scientific">Aromatoleum evansii</name>
    <name type="common">Azoarcus evansii</name>
    <dbReference type="NCBI Taxonomy" id="59406"/>
    <lineage>
        <taxon>Bacteria</taxon>
        <taxon>Pseudomonadati</taxon>
        <taxon>Pseudomonadota</taxon>
        <taxon>Betaproteobacteria</taxon>
        <taxon>Rhodocyclales</taxon>
        <taxon>Rhodocyclaceae</taxon>
        <taxon>Aromatoleum</taxon>
    </lineage>
</organism>
<feature type="domain" description="Haemolysin-type calcium binding-related" evidence="4">
    <location>
        <begin position="1458"/>
        <end position="1504"/>
    </location>
</feature>
<dbReference type="Proteomes" id="UP001626593">
    <property type="component" value="Chromosome"/>
</dbReference>
<accession>A0ABZ1ALD6</accession>
<evidence type="ECO:0000256" key="2">
    <source>
        <dbReference type="ARBA" id="ARBA00022525"/>
    </source>
</evidence>
<evidence type="ECO:0000313" key="5">
    <source>
        <dbReference type="EMBL" id="WRL46680.1"/>
    </source>
</evidence>
<sequence length="1955" mass="199089">MATLTGTNDNDILIGSAGTDTLDGGAGNDTLVGGFGSDIYLFGYGSGQDVITDDDYATVGALDTIRLGAGIRPDQVTLVREGDNLVLKLNDSTDQLTINYWFVDAGPNSYANPLRYRVEQVEFEDGTLWDAAKLADTASLPIATEARDTLYGNSAADTYLGLGDNDLLVGYGGNDVLDGGEGDDTLNGGNDNDLLLGGAGNDNLAGGSGDDSLYGGIGNDLLNGSDGLDTLNGGDGSDTLMGGAGSDVLDGGAGNDTLDGGFGGDIYLFGYGSGQDVITDDDYATVGALDTIRLGAGIRPDQVTLVREGDNLVLKLNDSTDQLTINYWFVDAGPNSYANPLRYRVEQVEFEDGTLWDAAKLADTASPPIATEARDTLYGNSAADTYLGLGGNDLLVGYGGNDVLDGGEGDDTLNGGNDNDLLLGGAGNDNLAGGSGDDSLDGGIGNDLLNGSDGLDTLNGGDGSDTLMGGAGSDVLDGGAGNDSLDGGFGGDIYLFGYGSGQDVITDDDYATVGALDTIRLGAGIRPDQVTLVREGDNLVLKLNDSTDQLTINYWFVDAGPNSYANPLRYRVEQVEFEDGTLWDAAKLADTASLPIATEARDTLYGNSAADTYLGLGGNDLLVGYGGNDVLDGGEGDDTLNGGNDNDLLLGGAGNDNLAGGSGDDSLDGGIGNDLLNGGDGLDTLNGGDGSDTLMGGAGSDVLDGGAGNDTLDGGFGGDIYLFGYGSGQDVITDDDYATVGALDTIRLGAGIRPDQVTLVREGDNLVLKLNDSTDQLTINYWFVDAGPNSYANPLRYRVEQVEFEDGYRLNLDDLQFGTAGNDTLNGTNADSMLMGHEGNDTLNGYGGNDFMNGGAGADAMAGGGGNDLYVVDDAGDRVTEMLGEGVDEVLSSISHTLGANFENLTLTGSSNTNGSGNELDNRLLGNAGSNVLRGGAGSDILDGGAGNDTLDGGFGGDIYLFGYGSGQDVITDDDYATVGALDTIRLGAGIRPDQVTLVREGDNLVLKLNDSTDQLTINYWFVDAGPNSYANPLRYRVEQVEFEDGTLWDAAKLADTASLPIATEARDTLYGNSAADTYLGLGGNDLLVGYGGNDVLDGGEGDDTLNGGNDNDLLLGGAGNDNLAGGSGDDSLDGGIGNDLLNGGDGLDTLNGGDGSDTLMGGAGSDVLDGGAGNDSLDGGFGGDIYLFGYGSGQDVITDDDYATVGALDTIRLGAGIRPDQVTLVREGDNLVLKLNDSTDQLTINYWFVDAGPNSYANPLRYRIEQVEFEDGTLWDAAKLADTASLPIATEARDTLYGNSAADTYLGLGGNDLLVGYGGNDVLDGGEGDDTLNGGNDNDLLLGGAGNDNLAGGSGDDSLDGGIGNDLLNGGDGLDTLNGGDGSDTLMGGAGSDVLDGGAGNDSLDGGFGGDVYLFGYGSGQDVITDDDYATVGALDTIRLGAGIRPDQVTLVRDGNNLILKLNDSTDQLTINYWFVDAGPNSYANPLRYRVEQVEFEDGYRLKLDDLQFGTAGNDTLNGTNADSVLMGYEGNDTLNGYGGNDFMNGGAGSDTYYVDSVGDVVSETSAIAAEGGIDVVHSSLSTYTLGSNIENGRIVVAGAANLTGNALDNVLYAGAGDNVLNGGAGIDTADYSDAASAVTVNLSLTTSQATGGSGLDTLIAIEHIVGSRFNDTLTGDANANMLNGGIGADTMKGGNGSDIYYVDNAGDIVSESNATASTGGIDTVMSNLAAYTLGSNVENGLILATSAANLTGNGLNNVLYAGAGDNVIKGGAGTDTVDYGLATAAVTVSLAINTAQNTGGSAVDTLSSIENLTGSSFSDQLTGSSANNVLTGGAGQDTLTGGGGSDIFDFNALAETGVTSSTWDIITDFVRGQDKIDFSTLDADAATTAINEAFTFIGTSDFSATDATGQLRYVYDPESATRTLYGSTDSDSDAEFAITLMGAGTLTGTDFVL</sequence>
<dbReference type="Gene3D" id="2.150.10.10">
    <property type="entry name" value="Serralysin-like metalloprotease, C-terminal"/>
    <property type="match status" value="14"/>
</dbReference>
<feature type="domain" description="Haemolysin-type calcium binding-related" evidence="4">
    <location>
        <begin position="765"/>
        <end position="813"/>
    </location>
</feature>